<dbReference type="AlphaFoldDB" id="A0A317C1G7"/>
<feature type="transmembrane region" description="Helical" evidence="2">
    <location>
        <begin position="836"/>
        <end position="853"/>
    </location>
</feature>
<dbReference type="EMBL" id="QGKM01000094">
    <property type="protein sequence ID" value="PWQ92388.1"/>
    <property type="molecule type" value="Genomic_DNA"/>
</dbReference>
<feature type="transmembrane region" description="Helical" evidence="2">
    <location>
        <begin position="432"/>
        <end position="449"/>
    </location>
</feature>
<feature type="transmembrane region" description="Helical" evidence="2">
    <location>
        <begin position="486"/>
        <end position="506"/>
    </location>
</feature>
<feature type="transmembrane region" description="Helical" evidence="2">
    <location>
        <begin position="247"/>
        <end position="265"/>
    </location>
</feature>
<feature type="transmembrane region" description="Helical" evidence="2">
    <location>
        <begin position="695"/>
        <end position="715"/>
    </location>
</feature>
<feature type="transmembrane region" description="Helical" evidence="2">
    <location>
        <begin position="379"/>
        <end position="396"/>
    </location>
</feature>
<feature type="transmembrane region" description="Helical" evidence="2">
    <location>
        <begin position="162"/>
        <end position="182"/>
    </location>
</feature>
<name>A0A317C1G7_9GAMM</name>
<feature type="transmembrane region" description="Helical" evidence="2">
    <location>
        <begin position="797"/>
        <end position="816"/>
    </location>
</feature>
<feature type="transmembrane region" description="Helical" evidence="2">
    <location>
        <begin position="630"/>
        <end position="650"/>
    </location>
</feature>
<keyword evidence="2" id="KW-1133">Transmembrane helix</keyword>
<proteinExistence type="predicted"/>
<keyword evidence="4" id="KW-1185">Reference proteome</keyword>
<dbReference type="InterPro" id="IPR014600">
    <property type="entry name" value="UCP035905_mem"/>
</dbReference>
<feature type="region of interest" description="Disordered" evidence="1">
    <location>
        <begin position="65"/>
        <end position="85"/>
    </location>
</feature>
<dbReference type="PANTHER" id="PTHR38434">
    <property type="entry name" value="BLL2549 PROTEIN"/>
    <property type="match status" value="1"/>
</dbReference>
<evidence type="ECO:0000313" key="4">
    <source>
        <dbReference type="Proteomes" id="UP000245539"/>
    </source>
</evidence>
<feature type="transmembrane region" description="Helical" evidence="2">
    <location>
        <begin position="214"/>
        <end position="240"/>
    </location>
</feature>
<evidence type="ECO:0000256" key="1">
    <source>
        <dbReference type="SAM" id="MobiDB-lite"/>
    </source>
</evidence>
<feature type="region of interest" description="Disordered" evidence="1">
    <location>
        <begin position="914"/>
        <end position="949"/>
    </location>
</feature>
<dbReference type="PANTHER" id="PTHR38434:SF1">
    <property type="entry name" value="BLL2549 PROTEIN"/>
    <property type="match status" value="1"/>
</dbReference>
<feature type="transmembrane region" description="Helical" evidence="2">
    <location>
        <begin position="455"/>
        <end position="474"/>
    </location>
</feature>
<organism evidence="3 4">
    <name type="scientific">Leucothrix pacifica</name>
    <dbReference type="NCBI Taxonomy" id="1247513"/>
    <lineage>
        <taxon>Bacteria</taxon>
        <taxon>Pseudomonadati</taxon>
        <taxon>Pseudomonadota</taxon>
        <taxon>Gammaproteobacteria</taxon>
        <taxon>Thiotrichales</taxon>
        <taxon>Thiotrichaceae</taxon>
        <taxon>Leucothrix</taxon>
    </lineage>
</organism>
<feature type="transmembrane region" description="Helical" evidence="2">
    <location>
        <begin position="189"/>
        <end position="208"/>
    </location>
</feature>
<dbReference type="InterPro" id="IPR019286">
    <property type="entry name" value="DUF2339_TM"/>
</dbReference>
<evidence type="ECO:0008006" key="5">
    <source>
        <dbReference type="Google" id="ProtNLM"/>
    </source>
</evidence>
<feature type="transmembrane region" description="Helical" evidence="2">
    <location>
        <begin position="860"/>
        <end position="878"/>
    </location>
</feature>
<feature type="transmembrane region" description="Helical" evidence="2">
    <location>
        <begin position="662"/>
        <end position="683"/>
    </location>
</feature>
<feature type="transmembrane region" description="Helical" evidence="2">
    <location>
        <begin position="518"/>
        <end position="536"/>
    </location>
</feature>
<gene>
    <name evidence="3" type="ORF">DKW60_21470</name>
</gene>
<evidence type="ECO:0000313" key="3">
    <source>
        <dbReference type="EMBL" id="PWQ92388.1"/>
    </source>
</evidence>
<feature type="transmembrane region" description="Helical" evidence="2">
    <location>
        <begin position="577"/>
        <end position="595"/>
    </location>
</feature>
<feature type="compositionally biased region" description="Polar residues" evidence="1">
    <location>
        <begin position="65"/>
        <end position="78"/>
    </location>
</feature>
<dbReference type="RefSeq" id="WP_109839714.1">
    <property type="nucleotide sequence ID" value="NZ_QGKM01000094.1"/>
</dbReference>
<feature type="region of interest" description="Disordered" evidence="1">
    <location>
        <begin position="98"/>
        <end position="142"/>
    </location>
</feature>
<dbReference type="PIRSF" id="PIRSF035905">
    <property type="entry name" value="UCP035905_mp"/>
    <property type="match status" value="1"/>
</dbReference>
<accession>A0A317C1G7</accession>
<feature type="transmembrane region" description="Helical" evidence="2">
    <location>
        <begin position="402"/>
        <end position="423"/>
    </location>
</feature>
<feature type="transmembrane region" description="Helical" evidence="2">
    <location>
        <begin position="319"/>
        <end position="336"/>
    </location>
</feature>
<dbReference type="Proteomes" id="UP000245539">
    <property type="component" value="Unassembled WGS sequence"/>
</dbReference>
<sequence>MVIFIVFILIGAFLGAAGGEMLIGAAVGLLLAWVNQLSGKISNLESQLKHQMQLLADQSPTLSATAQSDVTSDTQSHSRQTDWLDEKADAQTLQLDSSPEAITLAEPNPPSESEATTSKPNNPRTTFSKSTKKHTPKKPAEPSIVSKAIGMAKDWFIGGNPFVRAGIVLLFIGVVFLLRYSLERDLIPVELRLAGAAATALVLLFFGWRLRERAGAYGLILQAGGIGLLYLTVFGAFSLYQLIPSTIAFGLLVIVVIAGVILAVLQNSLSLAMFATAGGFLAPLLTSTGSNNYIGLFSFYALLNLGIVTIAWFKSWRSLNLLGFVFTFVIASLWGMDSYQPAFFSTTEPFLILFFLIYVIIAVLFAIRTPVDFKDKVDSTLVFGVPIIGFAMQVALVQDFEYGVAISALVLGVFYLLLSRGLWKRYGKPQKLLAETFLSLGVIFATLSVPFAVDGALTAATWAIEGVGILWVSIRQQQWVRRAFAVFLHFAALGALIYQAVFNSFYGVEAGPFTNGEFIALMLITVSMLVCSHLLSKDFEGKRPYEKALSSSLFFIPIGLQWIAFEWEIVRFDLLDSVITLHLVYATILSALLIISTRFRTWNLVRYLLPLSLFMVGIALLKLLETGESLTSGAGIFMWPLAIISLYVALYLHQKKARFTELLGTLHTVMFWLVAVLLTHEVSHWMSAKLDFLNGWYLASLPLVFLATIWIILRVKVWPVGEYRQQLINTVAIPFAGLCGLWVFASLASPGNSDPLPWIPLLNPLDIVIALIGLTLHRLYRQLNPTGQKGSSELMRYATVLLIFVALNITILRILHNYYGYAWSFPSLLQQPVTQTTLAIVWTLFGMILAWRGNRTFSRNLWFAGAALLALVVLKLFIVDFASSGTLERVISFLSVGGLLLFIGYLAPMPSILDSDNEDATKPEDTLDDNTKKTAKTEADSTKEEASDV</sequence>
<feature type="compositionally biased region" description="Polar residues" evidence="1">
    <location>
        <begin position="111"/>
        <end position="124"/>
    </location>
</feature>
<comment type="caution">
    <text evidence="3">The sequence shown here is derived from an EMBL/GenBank/DDBJ whole genome shotgun (WGS) entry which is preliminary data.</text>
</comment>
<dbReference type="Pfam" id="PF10101">
    <property type="entry name" value="DUF2339"/>
    <property type="match status" value="1"/>
</dbReference>
<feature type="transmembrane region" description="Helical" evidence="2">
    <location>
        <begin position="348"/>
        <end position="367"/>
    </location>
</feature>
<keyword evidence="2" id="KW-0472">Membrane</keyword>
<feature type="compositionally biased region" description="Basic and acidic residues" evidence="1">
    <location>
        <begin position="919"/>
        <end position="949"/>
    </location>
</feature>
<feature type="transmembrane region" description="Helical" evidence="2">
    <location>
        <begin position="757"/>
        <end position="776"/>
    </location>
</feature>
<feature type="transmembrane region" description="Helical" evidence="2">
    <location>
        <begin position="607"/>
        <end position="624"/>
    </location>
</feature>
<evidence type="ECO:0000256" key="2">
    <source>
        <dbReference type="SAM" id="Phobius"/>
    </source>
</evidence>
<protein>
    <recommendedName>
        <fullName evidence="5">DUF2339 domain-containing protein</fullName>
    </recommendedName>
</protein>
<feature type="transmembrane region" description="Helical" evidence="2">
    <location>
        <begin position="890"/>
        <end position="907"/>
    </location>
</feature>
<reference evidence="3 4" key="1">
    <citation type="submission" date="2018-05" db="EMBL/GenBank/DDBJ databases">
        <title>Leucothrix arctica sp. nov., isolated from Arctic seawater.</title>
        <authorList>
            <person name="Choi A."/>
            <person name="Baek K."/>
        </authorList>
    </citation>
    <scope>NUCLEOTIDE SEQUENCE [LARGE SCALE GENOMIC DNA]</scope>
    <source>
        <strain evidence="3 4">JCM 18388</strain>
    </source>
</reference>
<feature type="transmembrane region" description="Helical" evidence="2">
    <location>
        <begin position="548"/>
        <end position="565"/>
    </location>
</feature>
<feature type="transmembrane region" description="Helical" evidence="2">
    <location>
        <begin position="727"/>
        <end position="745"/>
    </location>
</feature>
<dbReference type="OrthoDB" id="207428at2"/>
<keyword evidence="2" id="KW-0812">Transmembrane</keyword>
<feature type="transmembrane region" description="Helical" evidence="2">
    <location>
        <begin position="293"/>
        <end position="312"/>
    </location>
</feature>